<evidence type="ECO:0000256" key="1">
    <source>
        <dbReference type="SAM" id="MobiDB-lite"/>
    </source>
</evidence>
<organism evidence="2 3">
    <name type="scientific">Portunus trituberculatus</name>
    <name type="common">Swimming crab</name>
    <name type="synonym">Neptunus trituberculatus</name>
    <dbReference type="NCBI Taxonomy" id="210409"/>
    <lineage>
        <taxon>Eukaryota</taxon>
        <taxon>Metazoa</taxon>
        <taxon>Ecdysozoa</taxon>
        <taxon>Arthropoda</taxon>
        <taxon>Crustacea</taxon>
        <taxon>Multicrustacea</taxon>
        <taxon>Malacostraca</taxon>
        <taxon>Eumalacostraca</taxon>
        <taxon>Eucarida</taxon>
        <taxon>Decapoda</taxon>
        <taxon>Pleocyemata</taxon>
        <taxon>Brachyura</taxon>
        <taxon>Eubrachyura</taxon>
        <taxon>Portunoidea</taxon>
        <taxon>Portunidae</taxon>
        <taxon>Portuninae</taxon>
        <taxon>Portunus</taxon>
    </lineage>
</organism>
<protein>
    <submittedName>
        <fullName evidence="2">Uncharacterized protein</fullName>
    </submittedName>
</protein>
<dbReference type="AlphaFoldDB" id="A0A5B7F1Y0"/>
<sequence>MIQGSTGLPNENKDNEGKPAGPASVGVCLHVYALNLSKFAEVFPELLCRGGGEGVSEVVVVVGAEAAHKQLPATENRGEWGYQVPGEGVIAAAAADCVKC</sequence>
<evidence type="ECO:0000313" key="3">
    <source>
        <dbReference type="Proteomes" id="UP000324222"/>
    </source>
</evidence>
<dbReference type="Proteomes" id="UP000324222">
    <property type="component" value="Unassembled WGS sequence"/>
</dbReference>
<gene>
    <name evidence="2" type="ORF">E2C01_034582</name>
</gene>
<proteinExistence type="predicted"/>
<evidence type="ECO:0000313" key="2">
    <source>
        <dbReference type="EMBL" id="MPC41001.1"/>
    </source>
</evidence>
<dbReference type="EMBL" id="VSRR010004887">
    <property type="protein sequence ID" value="MPC41001.1"/>
    <property type="molecule type" value="Genomic_DNA"/>
</dbReference>
<accession>A0A5B7F1Y0</accession>
<reference evidence="2 3" key="1">
    <citation type="submission" date="2019-05" db="EMBL/GenBank/DDBJ databases">
        <title>Another draft genome of Portunus trituberculatus and its Hox gene families provides insights of decapod evolution.</title>
        <authorList>
            <person name="Jeong J.-H."/>
            <person name="Song I."/>
            <person name="Kim S."/>
            <person name="Choi T."/>
            <person name="Kim D."/>
            <person name="Ryu S."/>
            <person name="Kim W."/>
        </authorList>
    </citation>
    <scope>NUCLEOTIDE SEQUENCE [LARGE SCALE GENOMIC DNA]</scope>
    <source>
        <tissue evidence="2">Muscle</tissue>
    </source>
</reference>
<name>A0A5B7F1Y0_PORTR</name>
<feature type="region of interest" description="Disordered" evidence="1">
    <location>
        <begin position="1"/>
        <end position="21"/>
    </location>
</feature>
<comment type="caution">
    <text evidence="2">The sequence shown here is derived from an EMBL/GenBank/DDBJ whole genome shotgun (WGS) entry which is preliminary data.</text>
</comment>
<keyword evidence="3" id="KW-1185">Reference proteome</keyword>